<accession>A0A0C1E818</accession>
<dbReference type="Proteomes" id="UP000031307">
    <property type="component" value="Unassembled WGS sequence"/>
</dbReference>
<dbReference type="EMBL" id="JSAM01000123">
    <property type="protein sequence ID" value="KIA76293.1"/>
    <property type="molecule type" value="Genomic_DNA"/>
</dbReference>
<sequence length="58" mass="6949">MMEHKPSEEIVALKTFSSIYLDEFLDWATDAEVTKYLMWNIPTEEKRPPFVKCFYSKN</sequence>
<name>A0A0C1E818_9BACT</name>
<evidence type="ECO:0000313" key="2">
    <source>
        <dbReference type="Proteomes" id="UP000031307"/>
    </source>
</evidence>
<dbReference type="PATRIC" id="fig|83552.4.peg.2577"/>
<proteinExistence type="predicted"/>
<comment type="caution">
    <text evidence="1">The sequence shown here is derived from an EMBL/GenBank/DDBJ whole genome shotgun (WGS) entry which is preliminary data.</text>
</comment>
<dbReference type="AlphaFoldDB" id="A0A0C1E818"/>
<protein>
    <submittedName>
        <fullName evidence="1">Uncharacterized protein</fullName>
    </submittedName>
</protein>
<gene>
    <name evidence="1" type="ORF">DB43_AM00080</name>
</gene>
<organism evidence="1 2">
    <name type="scientific">Parachlamydia acanthamoebae</name>
    <dbReference type="NCBI Taxonomy" id="83552"/>
    <lineage>
        <taxon>Bacteria</taxon>
        <taxon>Pseudomonadati</taxon>
        <taxon>Chlamydiota</taxon>
        <taxon>Chlamydiia</taxon>
        <taxon>Parachlamydiales</taxon>
        <taxon>Parachlamydiaceae</taxon>
        <taxon>Parachlamydia</taxon>
    </lineage>
</organism>
<evidence type="ECO:0000313" key="1">
    <source>
        <dbReference type="EMBL" id="KIA76293.1"/>
    </source>
</evidence>
<dbReference type="RefSeq" id="WP_013924245.1">
    <property type="nucleotide sequence ID" value="NZ_JASBUT010000021.1"/>
</dbReference>
<reference evidence="1 2" key="1">
    <citation type="journal article" date="2014" name="Mol. Biol. Evol.">
        <title>Massive expansion of Ubiquitination-related gene families within the Chlamydiae.</title>
        <authorList>
            <person name="Domman D."/>
            <person name="Collingro A."/>
            <person name="Lagkouvardos I."/>
            <person name="Gehre L."/>
            <person name="Weinmaier T."/>
            <person name="Rattei T."/>
            <person name="Subtil A."/>
            <person name="Horn M."/>
        </authorList>
    </citation>
    <scope>NUCLEOTIDE SEQUENCE [LARGE SCALE GENOMIC DNA]</scope>
    <source>
        <strain evidence="1 2">OEW1</strain>
    </source>
</reference>